<evidence type="ECO:0000256" key="1">
    <source>
        <dbReference type="PROSITE-ProRule" id="PRU00047"/>
    </source>
</evidence>
<dbReference type="Pfam" id="PF14392">
    <property type="entry name" value="zf-CCHC_4"/>
    <property type="match status" value="1"/>
</dbReference>
<evidence type="ECO:0000313" key="5">
    <source>
        <dbReference type="Proteomes" id="UP001457282"/>
    </source>
</evidence>
<dbReference type="InterPro" id="IPR001878">
    <property type="entry name" value="Znf_CCHC"/>
</dbReference>
<dbReference type="AlphaFoldDB" id="A0AAW1Y0R1"/>
<dbReference type="GO" id="GO:0008270">
    <property type="term" value="F:zinc ion binding"/>
    <property type="evidence" value="ECO:0007669"/>
    <property type="project" value="UniProtKB-KW"/>
</dbReference>
<dbReference type="InterPro" id="IPR036691">
    <property type="entry name" value="Endo/exonu/phosph_ase_sf"/>
</dbReference>
<keyword evidence="1" id="KW-0863">Zinc-finger</keyword>
<dbReference type="InterPro" id="IPR025558">
    <property type="entry name" value="DUF4283"/>
</dbReference>
<dbReference type="EMBL" id="JBEDUW010000002">
    <property type="protein sequence ID" value="KAK9942560.1"/>
    <property type="molecule type" value="Genomic_DNA"/>
</dbReference>
<gene>
    <name evidence="4" type="ORF">M0R45_008218</name>
</gene>
<keyword evidence="5" id="KW-1185">Reference proteome</keyword>
<keyword evidence="1" id="KW-0862">Zinc</keyword>
<organism evidence="4 5">
    <name type="scientific">Rubus argutus</name>
    <name type="common">Southern blackberry</name>
    <dbReference type="NCBI Taxonomy" id="59490"/>
    <lineage>
        <taxon>Eukaryota</taxon>
        <taxon>Viridiplantae</taxon>
        <taxon>Streptophyta</taxon>
        <taxon>Embryophyta</taxon>
        <taxon>Tracheophyta</taxon>
        <taxon>Spermatophyta</taxon>
        <taxon>Magnoliopsida</taxon>
        <taxon>eudicotyledons</taxon>
        <taxon>Gunneridae</taxon>
        <taxon>Pentapetalae</taxon>
        <taxon>rosids</taxon>
        <taxon>fabids</taxon>
        <taxon>Rosales</taxon>
        <taxon>Rosaceae</taxon>
        <taxon>Rosoideae</taxon>
        <taxon>Rosoideae incertae sedis</taxon>
        <taxon>Rubus</taxon>
    </lineage>
</organism>
<dbReference type="PANTHER" id="PTHR33710">
    <property type="entry name" value="BNAC02G09200D PROTEIN"/>
    <property type="match status" value="1"/>
</dbReference>
<dbReference type="SUPFAM" id="SSF56219">
    <property type="entry name" value="DNase I-like"/>
    <property type="match status" value="1"/>
</dbReference>
<evidence type="ECO:0000259" key="3">
    <source>
        <dbReference type="PROSITE" id="PS50158"/>
    </source>
</evidence>
<dbReference type="InterPro" id="IPR025836">
    <property type="entry name" value="Zn_knuckle_CX2CX4HX4C"/>
</dbReference>
<dbReference type="Gene3D" id="3.60.10.10">
    <property type="entry name" value="Endonuclease/exonuclease/phosphatase"/>
    <property type="match status" value="1"/>
</dbReference>
<accession>A0AAW1Y0R1</accession>
<dbReference type="GO" id="GO:0003676">
    <property type="term" value="F:nucleic acid binding"/>
    <property type="evidence" value="ECO:0007669"/>
    <property type="project" value="InterPro"/>
</dbReference>
<evidence type="ECO:0000313" key="4">
    <source>
        <dbReference type="EMBL" id="KAK9942560.1"/>
    </source>
</evidence>
<name>A0AAW1Y0R1_RUBAR</name>
<dbReference type="Proteomes" id="UP001457282">
    <property type="component" value="Unassembled WGS sequence"/>
</dbReference>
<dbReference type="PROSITE" id="PS50158">
    <property type="entry name" value="ZF_CCHC"/>
    <property type="match status" value="1"/>
</dbReference>
<feature type="compositionally biased region" description="Polar residues" evidence="2">
    <location>
        <begin position="265"/>
        <end position="280"/>
    </location>
</feature>
<protein>
    <recommendedName>
        <fullName evidence="3">CCHC-type domain-containing protein</fullName>
    </recommendedName>
</protein>
<reference evidence="4 5" key="1">
    <citation type="journal article" date="2023" name="G3 (Bethesda)">
        <title>A chromosome-length genome assembly and annotation of blackberry (Rubus argutus, cv. 'Hillquist').</title>
        <authorList>
            <person name="Bruna T."/>
            <person name="Aryal R."/>
            <person name="Dudchenko O."/>
            <person name="Sargent D.J."/>
            <person name="Mead D."/>
            <person name="Buti M."/>
            <person name="Cavallini A."/>
            <person name="Hytonen T."/>
            <person name="Andres J."/>
            <person name="Pham M."/>
            <person name="Weisz D."/>
            <person name="Mascagni F."/>
            <person name="Usai G."/>
            <person name="Natali L."/>
            <person name="Bassil N."/>
            <person name="Fernandez G.E."/>
            <person name="Lomsadze A."/>
            <person name="Armour M."/>
            <person name="Olukolu B."/>
            <person name="Poorten T."/>
            <person name="Britton C."/>
            <person name="Davik J."/>
            <person name="Ashrafi H."/>
            <person name="Aiden E.L."/>
            <person name="Borodovsky M."/>
            <person name="Worthington M."/>
        </authorList>
    </citation>
    <scope>NUCLEOTIDE SEQUENCE [LARGE SCALE GENOMIC DNA]</scope>
    <source>
        <strain evidence="4">PI 553951</strain>
    </source>
</reference>
<keyword evidence="1" id="KW-0479">Metal-binding</keyword>
<dbReference type="PANTHER" id="PTHR33710:SF77">
    <property type="entry name" value="DNASE I-LIKE SUPERFAMILY PROTEIN"/>
    <property type="match status" value="1"/>
</dbReference>
<proteinExistence type="predicted"/>
<feature type="compositionally biased region" description="Low complexity" evidence="2">
    <location>
        <begin position="289"/>
        <end position="303"/>
    </location>
</feature>
<feature type="domain" description="CCHC-type" evidence="3">
    <location>
        <begin position="194"/>
        <end position="208"/>
    </location>
</feature>
<dbReference type="Pfam" id="PF14111">
    <property type="entry name" value="DUF4283"/>
    <property type="match status" value="1"/>
</dbReference>
<feature type="region of interest" description="Disordered" evidence="2">
    <location>
        <begin position="457"/>
        <end position="510"/>
    </location>
</feature>
<evidence type="ECO:0000256" key="2">
    <source>
        <dbReference type="SAM" id="MobiDB-lite"/>
    </source>
</evidence>
<sequence length="1003" mass="113227">MTSHDHLAAKLENSLNIDNVNQPALLMGALIADVLPNIGGIKGSLRASWRSFGGVQISHMRRNIFSIKMTQVEAHKVLEGGPWHVENHHFNVMPWAPDWTINDVPYYLVTYWVRITGLTPEKMIESNARLIGSEIGEVLELDHTSPEDAFLRGYLRIKIRLDSRRSLPTGFWLPVSKHSSSRVEYIYEGLHTFCWRCGMLGHSMDDCKHKQNDSQPGAASESRWFGPWMACKSDKLPPANVFGKPMRVHRRRPSLHHSTMEDRTNPYTTSKAGKNLSQGATGKGNFTEPPCSSSTPHQHPSHSTLIEDHMSFDTHPCSKTSADCPPFITKGILMERPSKPAHVPNAYPSPNWLNLAVTTATTHVQWTRKNWRPPHTAAAYHSLATTSKPTELVTSTPFPDPFFLNKAKTPTRVEPNFALGHSAHVVTPRQKPTTLDLVPTITPLHPHLPTSISTKITLHKPTTRPQPPLITNLPSSSPTPPSLLDNIIHHPPSPPQTSHHVYQPNTDPPPSFVYQNKNKRLASEVDWKINFSHSKTRVVTTTTSSCTDLSLRGIPCDDDISPLRGRGRGNIRSRGTRVGRFSYRRRCQSEETRNYLPGNSSLTSNTHFVFGSSNLVDVSSEEQVRIEQAESVAALTDDDVQCQDDWGLGPALTVQKLGDLTRSHGPSIVFLIETKQPNYRVSQIQKNLGFQFGETFDPIGGAGGLALWWQQDVHIQFLDRTANLLDTIITVKSDGTVFRASWFYGPPYTDAKEEFWESVKNLATNDDCPWNCLSDFNEILTNEEKEGGLSHTWNHPRYLRGFMDLNGLIDVGFSGPKFMWENRRTGTELIRERLDRAIVNSQWLTSWPNTSVDHAARVGSDHCPLIIKPTPPQPKYKKQFKFEAYWFEEPECQTIIQRNWGYGRCLNPFVNWSIKLGYCRRALINWSKVAFPNNRVLIDALSKELSTIQANGVIDRLREVDICLELNRIWTLEDSFWKQRSRLPTSLVSVLANDSLPCPHSFA</sequence>
<feature type="region of interest" description="Disordered" evidence="2">
    <location>
        <begin position="249"/>
        <end position="303"/>
    </location>
</feature>
<comment type="caution">
    <text evidence="4">The sequence shown here is derived from an EMBL/GenBank/DDBJ whole genome shotgun (WGS) entry which is preliminary data.</text>
</comment>